<evidence type="ECO:0000256" key="2">
    <source>
        <dbReference type="ARBA" id="ARBA00023125"/>
    </source>
</evidence>
<dbReference type="CDD" id="cd07377">
    <property type="entry name" value="WHTH_GntR"/>
    <property type="match status" value="1"/>
</dbReference>
<proteinExistence type="predicted"/>
<dbReference type="GO" id="GO:0003677">
    <property type="term" value="F:DNA binding"/>
    <property type="evidence" value="ECO:0007669"/>
    <property type="project" value="UniProtKB-KW"/>
</dbReference>
<dbReference type="Pfam" id="PF00392">
    <property type="entry name" value="GntR"/>
    <property type="match status" value="1"/>
</dbReference>
<dbReference type="SMART" id="SM00345">
    <property type="entry name" value="HTH_GNTR"/>
    <property type="match status" value="1"/>
</dbReference>
<dbReference type="PROSITE" id="PS50949">
    <property type="entry name" value="HTH_GNTR"/>
    <property type="match status" value="1"/>
</dbReference>
<dbReference type="OrthoDB" id="362473at2"/>
<keyword evidence="1" id="KW-0805">Transcription regulation</keyword>
<accession>A0A364K649</accession>
<sequence length="122" mass="14244">MMKFTNDQPIYLQLKNEFYRKICKGVLRSGDKLPSVRETAVEVGVNPNTVQRTYSDMERDGIIEKRRGQGSFVTNNQEIIQQLRKSLAQEQVDQFYHSMQQMGFTDEEILLQIIQTIKKEGK</sequence>
<dbReference type="InterPro" id="IPR036388">
    <property type="entry name" value="WH-like_DNA-bd_sf"/>
</dbReference>
<dbReference type="PANTHER" id="PTHR38445">
    <property type="entry name" value="HTH-TYPE TRANSCRIPTIONAL REPRESSOR YTRA"/>
    <property type="match status" value="1"/>
</dbReference>
<evidence type="ECO:0000313" key="6">
    <source>
        <dbReference type="Proteomes" id="UP000251213"/>
    </source>
</evidence>
<dbReference type="Proteomes" id="UP000251213">
    <property type="component" value="Unassembled WGS sequence"/>
</dbReference>
<comment type="caution">
    <text evidence="5">The sequence shown here is derived from an EMBL/GenBank/DDBJ whole genome shotgun (WGS) entry which is preliminary data.</text>
</comment>
<reference evidence="5 6" key="1">
    <citation type="submission" date="2018-06" db="EMBL/GenBank/DDBJ databases">
        <title>Thermoflavimicrobium daqus sp. nov., a thermophilic microbe isolated from Moutai-flavour Daqu.</title>
        <authorList>
            <person name="Wang X."/>
            <person name="Zhou H."/>
        </authorList>
    </citation>
    <scope>NUCLEOTIDE SEQUENCE [LARGE SCALE GENOMIC DNA]</scope>
    <source>
        <strain evidence="5 6">FBKL4.011</strain>
    </source>
</reference>
<keyword evidence="3" id="KW-0804">Transcription</keyword>
<evidence type="ECO:0000259" key="4">
    <source>
        <dbReference type="PROSITE" id="PS50949"/>
    </source>
</evidence>
<dbReference type="SUPFAM" id="SSF46785">
    <property type="entry name" value="Winged helix' DNA-binding domain"/>
    <property type="match status" value="1"/>
</dbReference>
<dbReference type="InterPro" id="IPR000524">
    <property type="entry name" value="Tscrpt_reg_HTH_GntR"/>
</dbReference>
<gene>
    <name evidence="5" type="ORF">DL897_06835</name>
</gene>
<protein>
    <submittedName>
        <fullName evidence="5">GntR family transcriptional regulator</fullName>
    </submittedName>
</protein>
<feature type="domain" description="HTH gntR-type" evidence="4">
    <location>
        <begin position="8"/>
        <end position="76"/>
    </location>
</feature>
<dbReference type="Gene3D" id="1.10.10.10">
    <property type="entry name" value="Winged helix-like DNA-binding domain superfamily/Winged helix DNA-binding domain"/>
    <property type="match status" value="1"/>
</dbReference>
<keyword evidence="6" id="KW-1185">Reference proteome</keyword>
<reference evidence="5 6" key="2">
    <citation type="submission" date="2018-06" db="EMBL/GenBank/DDBJ databases">
        <authorList>
            <person name="Zhirakovskaya E."/>
        </authorList>
    </citation>
    <scope>NUCLEOTIDE SEQUENCE [LARGE SCALE GENOMIC DNA]</scope>
    <source>
        <strain evidence="5 6">FBKL4.011</strain>
    </source>
</reference>
<evidence type="ECO:0000256" key="1">
    <source>
        <dbReference type="ARBA" id="ARBA00023015"/>
    </source>
</evidence>
<name>A0A364K649_9BACL</name>
<organism evidence="5 6">
    <name type="scientific">Thermoflavimicrobium daqui</name>
    <dbReference type="NCBI Taxonomy" id="2137476"/>
    <lineage>
        <taxon>Bacteria</taxon>
        <taxon>Bacillati</taxon>
        <taxon>Bacillota</taxon>
        <taxon>Bacilli</taxon>
        <taxon>Bacillales</taxon>
        <taxon>Thermoactinomycetaceae</taxon>
        <taxon>Thermoflavimicrobium</taxon>
    </lineage>
</organism>
<evidence type="ECO:0000256" key="3">
    <source>
        <dbReference type="ARBA" id="ARBA00023163"/>
    </source>
</evidence>
<dbReference type="PANTHER" id="PTHR38445:SF6">
    <property type="entry name" value="GNTR-FAMILY TRANSCRIPTIONAL REGULATOR"/>
    <property type="match status" value="1"/>
</dbReference>
<dbReference type="EMBL" id="QJKK01000003">
    <property type="protein sequence ID" value="RAL25785.1"/>
    <property type="molecule type" value="Genomic_DNA"/>
</dbReference>
<dbReference type="AlphaFoldDB" id="A0A364K649"/>
<dbReference type="InterPro" id="IPR036390">
    <property type="entry name" value="WH_DNA-bd_sf"/>
</dbReference>
<evidence type="ECO:0000313" key="5">
    <source>
        <dbReference type="EMBL" id="RAL25785.1"/>
    </source>
</evidence>
<keyword evidence="2" id="KW-0238">DNA-binding</keyword>
<dbReference type="GO" id="GO:0003700">
    <property type="term" value="F:DNA-binding transcription factor activity"/>
    <property type="evidence" value="ECO:0007669"/>
    <property type="project" value="InterPro"/>
</dbReference>